<dbReference type="EMBL" id="JAHLEM010000281">
    <property type="protein sequence ID" value="MBU3867154.1"/>
    <property type="molecule type" value="Genomic_DNA"/>
</dbReference>
<gene>
    <name evidence="1" type="ORF">KN815_24775</name>
</gene>
<sequence>MLASGPVKTGRDPEVPRLVLRGNPVLTTAPVPEEQVPQRGTLRQIAGYLADAVQETAAAAGRCRRQCR</sequence>
<proteinExistence type="predicted"/>
<organism evidence="1 2">
    <name type="scientific">Streptomyces niphimycinicus</name>
    <dbReference type="NCBI Taxonomy" id="2842201"/>
    <lineage>
        <taxon>Bacteria</taxon>
        <taxon>Bacillati</taxon>
        <taxon>Actinomycetota</taxon>
        <taxon>Actinomycetes</taxon>
        <taxon>Kitasatosporales</taxon>
        <taxon>Streptomycetaceae</taxon>
        <taxon>Streptomyces</taxon>
    </lineage>
</organism>
<comment type="caution">
    <text evidence="1">The sequence shown here is derived from an EMBL/GenBank/DDBJ whole genome shotgun (WGS) entry which is preliminary data.</text>
</comment>
<name>A0ABS6CJZ9_9ACTN</name>
<keyword evidence="2" id="KW-1185">Reference proteome</keyword>
<reference evidence="1 2" key="1">
    <citation type="submission" date="2021-06" db="EMBL/GenBank/DDBJ databases">
        <authorList>
            <person name="Pan X."/>
        </authorList>
    </citation>
    <scope>NUCLEOTIDE SEQUENCE [LARGE SCALE GENOMIC DNA]</scope>
    <source>
        <strain evidence="1 2">4503</strain>
    </source>
</reference>
<evidence type="ECO:0000313" key="1">
    <source>
        <dbReference type="EMBL" id="MBU3867154.1"/>
    </source>
</evidence>
<accession>A0ABS6CJZ9</accession>
<evidence type="ECO:0000313" key="2">
    <source>
        <dbReference type="Proteomes" id="UP000720508"/>
    </source>
</evidence>
<dbReference type="Proteomes" id="UP000720508">
    <property type="component" value="Unassembled WGS sequence"/>
</dbReference>
<protein>
    <submittedName>
        <fullName evidence="1">Uncharacterized protein</fullName>
    </submittedName>
</protein>